<dbReference type="EMBL" id="LWCA01001576">
    <property type="protein sequence ID" value="OAF64854.1"/>
    <property type="molecule type" value="Genomic_DNA"/>
</dbReference>
<evidence type="ECO:0000256" key="2">
    <source>
        <dbReference type="ARBA" id="ARBA00011814"/>
    </source>
</evidence>
<comment type="subunit">
    <text evidence="2">Interacts with coenzyme Q.</text>
</comment>
<gene>
    <name evidence="5" type="ORF">A3Q56_07438</name>
</gene>
<dbReference type="PANTHER" id="PTHR12901">
    <property type="entry name" value="SPERM PROTEIN HOMOLOG"/>
    <property type="match status" value="1"/>
</dbReference>
<dbReference type="InterPro" id="IPR005031">
    <property type="entry name" value="COQ10_START"/>
</dbReference>
<evidence type="ECO:0000313" key="6">
    <source>
        <dbReference type="Proteomes" id="UP000078046"/>
    </source>
</evidence>
<reference evidence="5 6" key="1">
    <citation type="submission" date="2016-04" db="EMBL/GenBank/DDBJ databases">
        <title>The genome of Intoshia linei affirms orthonectids as highly simplified spiralians.</title>
        <authorList>
            <person name="Mikhailov K.V."/>
            <person name="Slusarev G.S."/>
            <person name="Nikitin M.A."/>
            <person name="Logacheva M.D."/>
            <person name="Penin A."/>
            <person name="Aleoshin V."/>
            <person name="Panchin Y.V."/>
        </authorList>
    </citation>
    <scope>NUCLEOTIDE SEQUENCE [LARGE SCALE GENOMIC DNA]</scope>
    <source>
        <strain evidence="5">Intl2013</strain>
        <tissue evidence="5">Whole animal</tissue>
    </source>
</reference>
<comment type="function">
    <text evidence="3">Required for the function of coenzyme Q in the respiratory chain. May serve as a chaperone or may be involved in the transport of Q6 from its site of synthesis to the catalytic sites of the respiratory complexes.</text>
</comment>
<organism evidence="5 6">
    <name type="scientific">Intoshia linei</name>
    <dbReference type="NCBI Taxonomy" id="1819745"/>
    <lineage>
        <taxon>Eukaryota</taxon>
        <taxon>Metazoa</taxon>
        <taxon>Spiralia</taxon>
        <taxon>Lophotrochozoa</taxon>
        <taxon>Mesozoa</taxon>
        <taxon>Orthonectida</taxon>
        <taxon>Rhopaluridae</taxon>
        <taxon>Intoshia</taxon>
    </lineage>
</organism>
<comment type="similarity">
    <text evidence="1">Belongs to the COQ10 family.</text>
</comment>
<keyword evidence="6" id="KW-1185">Reference proteome</keyword>
<dbReference type="Pfam" id="PF03364">
    <property type="entry name" value="Polyketide_cyc"/>
    <property type="match status" value="1"/>
</dbReference>
<evidence type="ECO:0000256" key="1">
    <source>
        <dbReference type="ARBA" id="ARBA00006885"/>
    </source>
</evidence>
<feature type="domain" description="Coenzyme Q-binding protein COQ10 START" evidence="4">
    <location>
        <begin position="33"/>
        <end position="147"/>
    </location>
</feature>
<dbReference type="InterPro" id="IPR044996">
    <property type="entry name" value="COQ10-like"/>
</dbReference>
<dbReference type="InterPro" id="IPR023393">
    <property type="entry name" value="START-like_dom_sf"/>
</dbReference>
<dbReference type="SUPFAM" id="SSF55961">
    <property type="entry name" value="Bet v1-like"/>
    <property type="match status" value="1"/>
</dbReference>
<evidence type="ECO:0000313" key="5">
    <source>
        <dbReference type="EMBL" id="OAF64854.1"/>
    </source>
</evidence>
<comment type="caution">
    <text evidence="5">The sequence shown here is derived from an EMBL/GenBank/DDBJ whole genome shotgun (WGS) entry which is preliminary data.</text>
</comment>
<dbReference type="Proteomes" id="UP000078046">
    <property type="component" value="Unassembled WGS sequence"/>
</dbReference>
<dbReference type="CDD" id="cd07813">
    <property type="entry name" value="COQ10p_like"/>
    <property type="match status" value="1"/>
</dbReference>
<evidence type="ECO:0000256" key="3">
    <source>
        <dbReference type="ARBA" id="ARBA00024947"/>
    </source>
</evidence>
<sequence length="166" mass="19912">MYTKMYKGLHSMKNIHCELLFIRHYRFKKKILVDYTAIQMYNLVKDIEDYENYLPWCNKSKLVEKNDTFSLYQVNVGFPPLYDEYISKVIFDPFKSIHSTYLVGSRYLNKNECNWIFTQKGNKCETSVNIEYQFSHKLSTIFSIPLAQFVSQNIMKSFIDRAKKIY</sequence>
<dbReference type="GO" id="GO:0048039">
    <property type="term" value="F:ubiquinone binding"/>
    <property type="evidence" value="ECO:0007669"/>
    <property type="project" value="InterPro"/>
</dbReference>
<name>A0A177AUF6_9BILA</name>
<dbReference type="GO" id="GO:0005739">
    <property type="term" value="C:mitochondrion"/>
    <property type="evidence" value="ECO:0007669"/>
    <property type="project" value="TreeGrafter"/>
</dbReference>
<evidence type="ECO:0000259" key="4">
    <source>
        <dbReference type="Pfam" id="PF03364"/>
    </source>
</evidence>
<dbReference type="OrthoDB" id="292693at2759"/>
<dbReference type="PANTHER" id="PTHR12901:SF10">
    <property type="entry name" value="COENZYME Q-BINDING PROTEIN COQ10, MITOCHONDRIAL"/>
    <property type="match status" value="1"/>
</dbReference>
<dbReference type="GO" id="GO:0045333">
    <property type="term" value="P:cellular respiration"/>
    <property type="evidence" value="ECO:0007669"/>
    <property type="project" value="InterPro"/>
</dbReference>
<dbReference type="AlphaFoldDB" id="A0A177AUF6"/>
<dbReference type="Gene3D" id="3.30.530.20">
    <property type="match status" value="1"/>
</dbReference>
<accession>A0A177AUF6</accession>
<protein>
    <submittedName>
        <fullName evidence="5">Coenzyme Q-binding protein COQ10, mitochondrial</fullName>
    </submittedName>
</protein>
<proteinExistence type="inferred from homology"/>